<organism evidence="4 5">
    <name type="scientific">Araneus ventricosus</name>
    <name type="common">Orbweaver spider</name>
    <name type="synonym">Epeira ventricosa</name>
    <dbReference type="NCBI Taxonomy" id="182803"/>
    <lineage>
        <taxon>Eukaryota</taxon>
        <taxon>Metazoa</taxon>
        <taxon>Ecdysozoa</taxon>
        <taxon>Arthropoda</taxon>
        <taxon>Chelicerata</taxon>
        <taxon>Arachnida</taxon>
        <taxon>Araneae</taxon>
        <taxon>Araneomorphae</taxon>
        <taxon>Entelegynae</taxon>
        <taxon>Araneoidea</taxon>
        <taxon>Araneidae</taxon>
        <taxon>Araneus</taxon>
    </lineage>
</organism>
<dbReference type="Pfam" id="PF13518">
    <property type="entry name" value="HTH_28"/>
    <property type="match status" value="1"/>
</dbReference>
<evidence type="ECO:0000313" key="5">
    <source>
        <dbReference type="Proteomes" id="UP000499080"/>
    </source>
</evidence>
<dbReference type="OrthoDB" id="2351036at2759"/>
<dbReference type="Gene3D" id="1.10.10.10">
    <property type="entry name" value="Winged helix-like DNA-binding domain superfamily/Winged helix DNA-binding domain"/>
    <property type="match status" value="1"/>
</dbReference>
<dbReference type="AlphaFoldDB" id="A0A4Y2HDX3"/>
<dbReference type="InterPro" id="IPR055247">
    <property type="entry name" value="InsJ-like_HTH"/>
</dbReference>
<comment type="caution">
    <text evidence="4">The sequence shown here is derived from an EMBL/GenBank/DDBJ whole genome shotgun (WGS) entry which is preliminary data.</text>
</comment>
<feature type="domain" description="Transposase Tc1-like" evidence="2">
    <location>
        <begin position="68"/>
        <end position="138"/>
    </location>
</feature>
<dbReference type="GO" id="GO:0003677">
    <property type="term" value="F:DNA binding"/>
    <property type="evidence" value="ECO:0007669"/>
    <property type="project" value="InterPro"/>
</dbReference>
<dbReference type="InterPro" id="IPR036388">
    <property type="entry name" value="WH-like_DNA-bd_sf"/>
</dbReference>
<evidence type="ECO:0000313" key="4">
    <source>
        <dbReference type="EMBL" id="GBM63500.1"/>
    </source>
</evidence>
<accession>A0A4Y2HDX3</accession>
<sequence length="138" mass="15992">MAGYQGLSEFERGVIVGARKMGHSISEIGMKFGFSRTTISRVYREYRECGKPSNLRHRCGRKKITQDQRRLTRIIKRDRRATLPQIAADFNAEQSTSVSLRTIQRNIIDMGFRSRSTTRVPLMTARHKALRLAWARQH</sequence>
<feature type="domain" description="Insertion element IS150 protein InsJ-like helix-turn-helix" evidence="3">
    <location>
        <begin position="12"/>
        <end position="63"/>
    </location>
</feature>
<evidence type="ECO:0000256" key="1">
    <source>
        <dbReference type="ARBA" id="ARBA00004123"/>
    </source>
</evidence>
<dbReference type="SUPFAM" id="SSF46689">
    <property type="entry name" value="Homeodomain-like"/>
    <property type="match status" value="1"/>
</dbReference>
<reference evidence="4 5" key="1">
    <citation type="journal article" date="2019" name="Sci. Rep.">
        <title>Orb-weaving spider Araneus ventricosus genome elucidates the spidroin gene catalogue.</title>
        <authorList>
            <person name="Kono N."/>
            <person name="Nakamura H."/>
            <person name="Ohtoshi R."/>
            <person name="Moran D.A.P."/>
            <person name="Shinohara A."/>
            <person name="Yoshida Y."/>
            <person name="Fujiwara M."/>
            <person name="Mori M."/>
            <person name="Tomita M."/>
            <person name="Arakawa K."/>
        </authorList>
    </citation>
    <scope>NUCLEOTIDE SEQUENCE [LARGE SCALE GENOMIC DNA]</scope>
</reference>
<dbReference type="GO" id="GO:0005634">
    <property type="term" value="C:nucleus"/>
    <property type="evidence" value="ECO:0007669"/>
    <property type="project" value="UniProtKB-SubCell"/>
</dbReference>
<dbReference type="GO" id="GO:0006313">
    <property type="term" value="P:DNA transposition"/>
    <property type="evidence" value="ECO:0007669"/>
    <property type="project" value="InterPro"/>
</dbReference>
<comment type="subcellular location">
    <subcellularLocation>
        <location evidence="1">Nucleus</location>
    </subcellularLocation>
</comment>
<proteinExistence type="predicted"/>
<evidence type="ECO:0000259" key="3">
    <source>
        <dbReference type="Pfam" id="PF13518"/>
    </source>
</evidence>
<dbReference type="Pfam" id="PF01498">
    <property type="entry name" value="HTH_Tnp_Tc3_2"/>
    <property type="match status" value="1"/>
</dbReference>
<dbReference type="Proteomes" id="UP000499080">
    <property type="component" value="Unassembled WGS sequence"/>
</dbReference>
<name>A0A4Y2HDX3_ARAVE</name>
<dbReference type="InterPro" id="IPR009057">
    <property type="entry name" value="Homeodomain-like_sf"/>
</dbReference>
<dbReference type="EMBL" id="BGPR01001872">
    <property type="protein sequence ID" value="GBM63500.1"/>
    <property type="molecule type" value="Genomic_DNA"/>
</dbReference>
<evidence type="ECO:0000259" key="2">
    <source>
        <dbReference type="Pfam" id="PF01498"/>
    </source>
</evidence>
<protein>
    <submittedName>
        <fullName evidence="4">Uncharacterized protein</fullName>
    </submittedName>
</protein>
<gene>
    <name evidence="4" type="ORF">AVEN_73782_1</name>
</gene>
<dbReference type="InterPro" id="IPR002492">
    <property type="entry name" value="Transposase_Tc1-like"/>
</dbReference>
<keyword evidence="5" id="KW-1185">Reference proteome</keyword>
<dbReference type="GO" id="GO:0015074">
    <property type="term" value="P:DNA integration"/>
    <property type="evidence" value="ECO:0007669"/>
    <property type="project" value="InterPro"/>
</dbReference>